<evidence type="ECO:0000256" key="4">
    <source>
        <dbReference type="RuleBase" id="RU000354"/>
    </source>
</evidence>
<evidence type="ECO:0000259" key="6">
    <source>
        <dbReference type="PROSITE" id="PS51362"/>
    </source>
</evidence>
<proteinExistence type="inferred from homology"/>
<organism evidence="7 8">
    <name type="scientific">Oedothorax gibbosus</name>
    <dbReference type="NCBI Taxonomy" id="931172"/>
    <lineage>
        <taxon>Eukaryota</taxon>
        <taxon>Metazoa</taxon>
        <taxon>Ecdysozoa</taxon>
        <taxon>Arthropoda</taxon>
        <taxon>Chelicerata</taxon>
        <taxon>Arachnida</taxon>
        <taxon>Araneae</taxon>
        <taxon>Araneomorphae</taxon>
        <taxon>Entelegynae</taxon>
        <taxon>Araneoidea</taxon>
        <taxon>Linyphiidae</taxon>
        <taxon>Erigoninae</taxon>
        <taxon>Oedothorax</taxon>
    </lineage>
</organism>
<dbReference type="InterPro" id="IPR029034">
    <property type="entry name" value="Cystine-knot_cytokine"/>
</dbReference>
<evidence type="ECO:0000313" key="8">
    <source>
        <dbReference type="Proteomes" id="UP000827092"/>
    </source>
</evidence>
<dbReference type="SMART" id="SM00204">
    <property type="entry name" value="TGFB"/>
    <property type="match status" value="1"/>
</dbReference>
<dbReference type="InterPro" id="IPR015615">
    <property type="entry name" value="TGF-beta-rel"/>
</dbReference>
<dbReference type="GO" id="GO:0005615">
    <property type="term" value="C:extracellular space"/>
    <property type="evidence" value="ECO:0007669"/>
    <property type="project" value="TreeGrafter"/>
</dbReference>
<dbReference type="PROSITE" id="PS51362">
    <property type="entry name" value="TGF_BETA_2"/>
    <property type="match status" value="1"/>
</dbReference>
<reference evidence="7 8" key="1">
    <citation type="journal article" date="2022" name="Nat. Ecol. Evol.">
        <title>A masculinizing supergene underlies an exaggerated male reproductive morph in a spider.</title>
        <authorList>
            <person name="Hendrickx F."/>
            <person name="De Corte Z."/>
            <person name="Sonet G."/>
            <person name="Van Belleghem S.M."/>
            <person name="Kostlbacher S."/>
            <person name="Vangestel C."/>
        </authorList>
    </citation>
    <scope>NUCLEOTIDE SEQUENCE [LARGE SCALE GENOMIC DNA]</scope>
    <source>
        <strain evidence="7">W744_W776</strain>
    </source>
</reference>
<evidence type="ECO:0000256" key="3">
    <source>
        <dbReference type="ARBA" id="ARBA00022525"/>
    </source>
</evidence>
<dbReference type="InterPro" id="IPR001839">
    <property type="entry name" value="TGF-b_C"/>
</dbReference>
<sequence>MAIHLCLIILIVVIVVVLTDASSLGRISSSKSIDLNNNVPYADENIPREDLIKMVRSKILRELNLSEDVLDNGSNVKPVPKITDNEIRLLMSNGEKDQLRRIVVRPLSNDDFSCLDNNEQNCRRFEFEITSQWSSIESIRVWFRKKQPIAHLSIIVFFDGVPKVQYYEEGDFDVIVEYGLTGFNVMKPSVDMINETTHCIIETKGAVVHETDEDRPFMVLTQNQKHANRNRRSSKSINKPSTDCNCCVVDRNVSAAELMLDKLIIYPPYINIKACRGRCKMDQSTFNDWYGRSMYNMAKFNSSFNEYMDEFWVPRCYPSKMRSIGMFYVNSTRIQSNQTEIVEDNMDIVIDSCTCMTSNCYSPRK</sequence>
<dbReference type="Gene3D" id="2.10.90.10">
    <property type="entry name" value="Cystine-knot cytokines"/>
    <property type="match status" value="1"/>
</dbReference>
<protein>
    <recommendedName>
        <fullName evidence="6">TGF-beta family profile domain-containing protein</fullName>
    </recommendedName>
</protein>
<dbReference type="PANTHER" id="PTHR11848">
    <property type="entry name" value="TGF-BETA FAMILY"/>
    <property type="match status" value="1"/>
</dbReference>
<dbReference type="Pfam" id="PF00019">
    <property type="entry name" value="TGF_beta"/>
    <property type="match status" value="1"/>
</dbReference>
<accession>A0AAV6UPD2</accession>
<dbReference type="GO" id="GO:0008083">
    <property type="term" value="F:growth factor activity"/>
    <property type="evidence" value="ECO:0007669"/>
    <property type="project" value="UniProtKB-KW"/>
</dbReference>
<keyword evidence="5" id="KW-0732">Signal</keyword>
<dbReference type="AlphaFoldDB" id="A0AAV6UPD2"/>
<gene>
    <name evidence="7" type="ORF">JTE90_022387</name>
</gene>
<dbReference type="SUPFAM" id="SSF57501">
    <property type="entry name" value="Cystine-knot cytokines"/>
    <property type="match status" value="1"/>
</dbReference>
<evidence type="ECO:0000256" key="1">
    <source>
        <dbReference type="ARBA" id="ARBA00004613"/>
    </source>
</evidence>
<comment type="subcellular location">
    <subcellularLocation>
        <location evidence="1">Secreted</location>
    </subcellularLocation>
</comment>
<feature type="domain" description="TGF-beta family profile" evidence="6">
    <location>
        <begin position="229"/>
        <end position="356"/>
    </location>
</feature>
<dbReference type="Proteomes" id="UP000827092">
    <property type="component" value="Unassembled WGS sequence"/>
</dbReference>
<feature type="signal peptide" evidence="5">
    <location>
        <begin position="1"/>
        <end position="21"/>
    </location>
</feature>
<keyword evidence="3" id="KW-0964">Secreted</keyword>
<keyword evidence="8" id="KW-1185">Reference proteome</keyword>
<evidence type="ECO:0000313" key="7">
    <source>
        <dbReference type="EMBL" id="KAG8185456.1"/>
    </source>
</evidence>
<feature type="chain" id="PRO_5043552016" description="TGF-beta family profile domain-containing protein" evidence="5">
    <location>
        <begin position="22"/>
        <end position="365"/>
    </location>
</feature>
<keyword evidence="4" id="KW-0339">Growth factor</keyword>
<comment type="caution">
    <text evidence="7">The sequence shown here is derived from an EMBL/GenBank/DDBJ whole genome shotgun (WGS) entry which is preliminary data.</text>
</comment>
<dbReference type="GO" id="GO:0005125">
    <property type="term" value="F:cytokine activity"/>
    <property type="evidence" value="ECO:0007669"/>
    <property type="project" value="TreeGrafter"/>
</dbReference>
<comment type="similarity">
    <text evidence="2 4">Belongs to the TGF-beta family.</text>
</comment>
<evidence type="ECO:0000256" key="2">
    <source>
        <dbReference type="ARBA" id="ARBA00006656"/>
    </source>
</evidence>
<evidence type="ECO:0000256" key="5">
    <source>
        <dbReference type="SAM" id="SignalP"/>
    </source>
</evidence>
<dbReference type="EMBL" id="JAFNEN010000335">
    <property type="protein sequence ID" value="KAG8185456.1"/>
    <property type="molecule type" value="Genomic_DNA"/>
</dbReference>
<dbReference type="CDD" id="cd08698">
    <property type="entry name" value="TGF_beta_SF"/>
    <property type="match status" value="1"/>
</dbReference>
<dbReference type="PANTHER" id="PTHR11848:SF309">
    <property type="entry name" value="INHIBIN BETA CHAIN"/>
    <property type="match status" value="1"/>
</dbReference>
<name>A0AAV6UPD2_9ARAC</name>